<proteinExistence type="predicted"/>
<evidence type="ECO:0000313" key="1">
    <source>
        <dbReference type="EMBL" id="RIB00046.1"/>
    </source>
</evidence>
<accession>A0A397TTN2</accession>
<organism evidence="1 2">
    <name type="scientific">Gigaspora rosea</name>
    <dbReference type="NCBI Taxonomy" id="44941"/>
    <lineage>
        <taxon>Eukaryota</taxon>
        <taxon>Fungi</taxon>
        <taxon>Fungi incertae sedis</taxon>
        <taxon>Mucoromycota</taxon>
        <taxon>Glomeromycotina</taxon>
        <taxon>Glomeromycetes</taxon>
        <taxon>Diversisporales</taxon>
        <taxon>Gigasporaceae</taxon>
        <taxon>Gigaspora</taxon>
    </lineage>
</organism>
<keyword evidence="2" id="KW-1185">Reference proteome</keyword>
<dbReference type="AlphaFoldDB" id="A0A397TTN2"/>
<protein>
    <submittedName>
        <fullName evidence="1">Uncharacterized protein</fullName>
    </submittedName>
</protein>
<sequence>MIEVLSSFKINLNPNIINIAAIDNIDLKDATFQYSNIFDVVYNTIHAIAQMVFQYQYFELVNLDNNIRNYPPFGQTFDSDHIVKAIKANIDSTLFVNPLSKDKHHTNKAICSAIITAFSDYGLFELATQFGVKFFDKLSNISST</sequence>
<comment type="caution">
    <text evidence="1">The sequence shown here is derived from an EMBL/GenBank/DDBJ whole genome shotgun (WGS) entry which is preliminary data.</text>
</comment>
<name>A0A397TTN2_9GLOM</name>
<reference evidence="1 2" key="1">
    <citation type="submission" date="2018-06" db="EMBL/GenBank/DDBJ databases">
        <title>Comparative genomics reveals the genomic features of Rhizophagus irregularis, R. cerebriforme, R. diaphanum and Gigaspora rosea, and their symbiotic lifestyle signature.</title>
        <authorList>
            <person name="Morin E."/>
            <person name="San Clemente H."/>
            <person name="Chen E.C.H."/>
            <person name="De La Providencia I."/>
            <person name="Hainaut M."/>
            <person name="Kuo A."/>
            <person name="Kohler A."/>
            <person name="Murat C."/>
            <person name="Tang N."/>
            <person name="Roy S."/>
            <person name="Loubradou J."/>
            <person name="Henrissat B."/>
            <person name="Grigoriev I.V."/>
            <person name="Corradi N."/>
            <person name="Roux C."/>
            <person name="Martin F.M."/>
        </authorList>
    </citation>
    <scope>NUCLEOTIDE SEQUENCE [LARGE SCALE GENOMIC DNA]</scope>
    <source>
        <strain evidence="1 2">DAOM 194757</strain>
    </source>
</reference>
<dbReference type="Proteomes" id="UP000266673">
    <property type="component" value="Unassembled WGS sequence"/>
</dbReference>
<gene>
    <name evidence="1" type="ORF">C2G38_2235861</name>
</gene>
<dbReference type="EMBL" id="QKWP01005510">
    <property type="protein sequence ID" value="RIB00046.1"/>
    <property type="molecule type" value="Genomic_DNA"/>
</dbReference>
<evidence type="ECO:0000313" key="2">
    <source>
        <dbReference type="Proteomes" id="UP000266673"/>
    </source>
</evidence>